<evidence type="ECO:0000313" key="1">
    <source>
        <dbReference type="EMBL" id="KAJ1732234.1"/>
    </source>
</evidence>
<comment type="caution">
    <text evidence="1">The sequence shown here is derived from an EMBL/GenBank/DDBJ whole genome shotgun (WGS) entry which is preliminary data.</text>
</comment>
<name>A0A9W7YEM9_9FUNG</name>
<organism evidence="1 2">
    <name type="scientific">Coemansia biformis</name>
    <dbReference type="NCBI Taxonomy" id="1286918"/>
    <lineage>
        <taxon>Eukaryota</taxon>
        <taxon>Fungi</taxon>
        <taxon>Fungi incertae sedis</taxon>
        <taxon>Zoopagomycota</taxon>
        <taxon>Kickxellomycotina</taxon>
        <taxon>Kickxellomycetes</taxon>
        <taxon>Kickxellales</taxon>
        <taxon>Kickxellaceae</taxon>
        <taxon>Coemansia</taxon>
    </lineage>
</organism>
<gene>
    <name evidence="1" type="ORF">LPJ61_002144</name>
</gene>
<evidence type="ECO:0000313" key="2">
    <source>
        <dbReference type="Proteomes" id="UP001143981"/>
    </source>
</evidence>
<dbReference type="AlphaFoldDB" id="A0A9W7YEM9"/>
<dbReference type="EMBL" id="JANBOI010000245">
    <property type="protein sequence ID" value="KAJ1732234.1"/>
    <property type="molecule type" value="Genomic_DNA"/>
</dbReference>
<reference evidence="1" key="1">
    <citation type="submission" date="2022-07" db="EMBL/GenBank/DDBJ databases">
        <title>Phylogenomic reconstructions and comparative analyses of Kickxellomycotina fungi.</title>
        <authorList>
            <person name="Reynolds N.K."/>
            <person name="Stajich J.E."/>
            <person name="Barry K."/>
            <person name="Grigoriev I.V."/>
            <person name="Crous P."/>
            <person name="Smith M.E."/>
        </authorList>
    </citation>
    <scope>NUCLEOTIDE SEQUENCE</scope>
    <source>
        <strain evidence="1">BCRC 34381</strain>
    </source>
</reference>
<accession>A0A9W7YEM9</accession>
<keyword evidence="2" id="KW-1185">Reference proteome</keyword>
<dbReference type="Proteomes" id="UP001143981">
    <property type="component" value="Unassembled WGS sequence"/>
</dbReference>
<protein>
    <submittedName>
        <fullName evidence="1">Uncharacterized protein</fullName>
    </submittedName>
</protein>
<sequence length="189" mass="20420">MLVEELCLECIAAAPDAPVPDQHEAPALNQEHLPAPEEPEITITPRLHPAADTAALVTCLEVLETCSPQFEGMELLNPAATWCNDAASAIRLLAQGCNSSLVAKSLLKLLTGRTKSISASLCPGTPEDLFAMMRKQFPTTDHECHMLRAVDTGALWHNIEVANRPKHLHQVFNTLPTATNLYVASGPRA</sequence>
<feature type="non-terminal residue" evidence="1">
    <location>
        <position position="189"/>
    </location>
</feature>
<proteinExistence type="predicted"/>